<reference evidence="1" key="1">
    <citation type="submission" date="2021-05" db="EMBL/GenBank/DDBJ databases">
        <authorList>
            <person name="Scholz U."/>
            <person name="Mascher M."/>
            <person name="Fiebig A."/>
        </authorList>
    </citation>
    <scope>NUCLEOTIDE SEQUENCE [LARGE SCALE GENOMIC DNA]</scope>
</reference>
<keyword evidence="2" id="KW-1185">Reference proteome</keyword>
<proteinExistence type="predicted"/>
<accession>A0ACD5YSJ9</accession>
<protein>
    <submittedName>
        <fullName evidence="1">Uncharacterized protein</fullName>
    </submittedName>
</protein>
<evidence type="ECO:0000313" key="1">
    <source>
        <dbReference type="EnsemblPlants" id="AVESA.00010b.r2.6AG1031710.1.CDS.1"/>
    </source>
</evidence>
<sequence>MAAIAPDLLTIVSGGLTELADIARFRSVCTTWRDAGEEAAATPPLQPPWLVLPSSPSPLFFCPREDRLYPNLRLPVPAAGSHLRRRLYASPHGWTLAIDRTGLAASLLHPFTGAARPLPSLPAYFAETDDLSWDVSPHGVMVSCGEGVLVCALDPLAESWAPIPTMADRNVSSINYAAGDFFVFEEDVCRTTIVDSITMSVTAVIQAPHVELPTEARMVVAGDELFILAKSKWMYIFGDDVDFSKAFCVNHRSPNPAWQNLTSIGERAVFVDSLHGFTVGTAGFRNLESNTIYSVDTKEATRSSNVKYSVKAFNLESRTSKKLACRLNDLEMSQRGGAASWTIPSLAEG</sequence>
<name>A0ACD5YSJ9_AVESA</name>
<dbReference type="Proteomes" id="UP001732700">
    <property type="component" value="Chromosome 6A"/>
</dbReference>
<evidence type="ECO:0000313" key="2">
    <source>
        <dbReference type="Proteomes" id="UP001732700"/>
    </source>
</evidence>
<reference evidence="1" key="2">
    <citation type="submission" date="2025-09" db="UniProtKB">
        <authorList>
            <consortium name="EnsemblPlants"/>
        </authorList>
    </citation>
    <scope>IDENTIFICATION</scope>
</reference>
<dbReference type="EnsemblPlants" id="AVESA.00010b.r2.6AG1031710.1">
    <property type="protein sequence ID" value="AVESA.00010b.r2.6AG1031710.1.CDS.1"/>
    <property type="gene ID" value="AVESA.00010b.r2.6AG1031710"/>
</dbReference>
<organism evidence="1 2">
    <name type="scientific">Avena sativa</name>
    <name type="common">Oat</name>
    <dbReference type="NCBI Taxonomy" id="4498"/>
    <lineage>
        <taxon>Eukaryota</taxon>
        <taxon>Viridiplantae</taxon>
        <taxon>Streptophyta</taxon>
        <taxon>Embryophyta</taxon>
        <taxon>Tracheophyta</taxon>
        <taxon>Spermatophyta</taxon>
        <taxon>Magnoliopsida</taxon>
        <taxon>Liliopsida</taxon>
        <taxon>Poales</taxon>
        <taxon>Poaceae</taxon>
        <taxon>BOP clade</taxon>
        <taxon>Pooideae</taxon>
        <taxon>Poodae</taxon>
        <taxon>Poeae</taxon>
        <taxon>Poeae Chloroplast Group 1 (Aveneae type)</taxon>
        <taxon>Aveninae</taxon>
        <taxon>Avena</taxon>
    </lineage>
</organism>